<protein>
    <submittedName>
        <fullName evidence="2">Uncharacterized protein</fullName>
    </submittedName>
</protein>
<gene>
    <name evidence="2" type="ORF">EYF80_009508</name>
</gene>
<comment type="caution">
    <text evidence="2">The sequence shown here is derived from an EMBL/GenBank/DDBJ whole genome shotgun (WGS) entry which is preliminary data.</text>
</comment>
<evidence type="ECO:0000313" key="3">
    <source>
        <dbReference type="Proteomes" id="UP000314294"/>
    </source>
</evidence>
<sequence length="236" mass="25456">MALNAWNFQPRKQLFSLTSAVRLTLLSWNIEQRRRMWMVTCSGVWWNTGAPCWRRGKGLQQGAEVGMAVFTLGQPRAETVASLVGACRGLHREKSRRPVRPNSVGVNPRAGGLIPDLPDSPPDQHTFCFSPQTGRTQHSVGLDAISSPPREVVPRPGPSVWAVLIAEKEVAAYPSACPGPASEKRGAESVGSGEVAGTGTRGLLRGLGLQGGQTVKYEQGPGRACRRAELEIAEIR</sequence>
<dbReference type="AlphaFoldDB" id="A0A4Z2ISM3"/>
<proteinExistence type="predicted"/>
<accession>A0A4Z2ISM3</accession>
<evidence type="ECO:0000313" key="2">
    <source>
        <dbReference type="EMBL" id="TNN80183.1"/>
    </source>
</evidence>
<evidence type="ECO:0000256" key="1">
    <source>
        <dbReference type="SAM" id="MobiDB-lite"/>
    </source>
</evidence>
<dbReference type="Proteomes" id="UP000314294">
    <property type="component" value="Unassembled WGS sequence"/>
</dbReference>
<dbReference type="EMBL" id="SRLO01000056">
    <property type="protein sequence ID" value="TNN80183.1"/>
    <property type="molecule type" value="Genomic_DNA"/>
</dbReference>
<name>A0A4Z2ISM3_9TELE</name>
<feature type="region of interest" description="Disordered" evidence="1">
    <location>
        <begin position="177"/>
        <end position="199"/>
    </location>
</feature>
<reference evidence="2 3" key="1">
    <citation type="submission" date="2019-03" db="EMBL/GenBank/DDBJ databases">
        <title>First draft genome of Liparis tanakae, snailfish: a comprehensive survey of snailfish specific genes.</title>
        <authorList>
            <person name="Kim W."/>
            <person name="Song I."/>
            <person name="Jeong J.-H."/>
            <person name="Kim D."/>
            <person name="Kim S."/>
            <person name="Ryu S."/>
            <person name="Song J.Y."/>
            <person name="Lee S.K."/>
        </authorList>
    </citation>
    <scope>NUCLEOTIDE SEQUENCE [LARGE SCALE GENOMIC DNA]</scope>
    <source>
        <tissue evidence="2">Muscle</tissue>
    </source>
</reference>
<organism evidence="2 3">
    <name type="scientific">Liparis tanakae</name>
    <name type="common">Tanaka's snailfish</name>
    <dbReference type="NCBI Taxonomy" id="230148"/>
    <lineage>
        <taxon>Eukaryota</taxon>
        <taxon>Metazoa</taxon>
        <taxon>Chordata</taxon>
        <taxon>Craniata</taxon>
        <taxon>Vertebrata</taxon>
        <taxon>Euteleostomi</taxon>
        <taxon>Actinopterygii</taxon>
        <taxon>Neopterygii</taxon>
        <taxon>Teleostei</taxon>
        <taxon>Neoteleostei</taxon>
        <taxon>Acanthomorphata</taxon>
        <taxon>Eupercaria</taxon>
        <taxon>Perciformes</taxon>
        <taxon>Cottioidei</taxon>
        <taxon>Cottales</taxon>
        <taxon>Liparidae</taxon>
        <taxon>Liparis</taxon>
    </lineage>
</organism>
<keyword evidence="3" id="KW-1185">Reference proteome</keyword>